<organism evidence="2 3">
    <name type="scientific">Trichogramma kaykai</name>
    <dbReference type="NCBI Taxonomy" id="54128"/>
    <lineage>
        <taxon>Eukaryota</taxon>
        <taxon>Metazoa</taxon>
        <taxon>Ecdysozoa</taxon>
        <taxon>Arthropoda</taxon>
        <taxon>Hexapoda</taxon>
        <taxon>Insecta</taxon>
        <taxon>Pterygota</taxon>
        <taxon>Neoptera</taxon>
        <taxon>Endopterygota</taxon>
        <taxon>Hymenoptera</taxon>
        <taxon>Apocrita</taxon>
        <taxon>Proctotrupomorpha</taxon>
        <taxon>Chalcidoidea</taxon>
        <taxon>Trichogrammatidae</taxon>
        <taxon>Trichogramma</taxon>
    </lineage>
</organism>
<gene>
    <name evidence="2" type="ORF">TKK_006345</name>
</gene>
<feature type="compositionally biased region" description="Basic and acidic residues" evidence="1">
    <location>
        <begin position="34"/>
        <end position="46"/>
    </location>
</feature>
<evidence type="ECO:0000313" key="3">
    <source>
        <dbReference type="Proteomes" id="UP001627154"/>
    </source>
</evidence>
<reference evidence="2 3" key="1">
    <citation type="journal article" date="2024" name="bioRxiv">
        <title>A reference genome for Trichogramma kaykai: A tiny desert-dwelling parasitoid wasp with competing sex-ratio distorters.</title>
        <authorList>
            <person name="Culotta J."/>
            <person name="Lindsey A.R."/>
        </authorList>
    </citation>
    <scope>NUCLEOTIDE SEQUENCE [LARGE SCALE GENOMIC DNA]</scope>
    <source>
        <strain evidence="2 3">KSX58</strain>
    </source>
</reference>
<protein>
    <submittedName>
        <fullName evidence="2">Uncharacterized protein</fullName>
    </submittedName>
</protein>
<evidence type="ECO:0000313" key="2">
    <source>
        <dbReference type="EMBL" id="KAL3400492.1"/>
    </source>
</evidence>
<proteinExistence type="predicted"/>
<name>A0ABD2X580_9HYME</name>
<dbReference type="EMBL" id="JBJJXI010000051">
    <property type="protein sequence ID" value="KAL3400492.1"/>
    <property type="molecule type" value="Genomic_DNA"/>
</dbReference>
<keyword evidence="3" id="KW-1185">Reference proteome</keyword>
<dbReference type="AlphaFoldDB" id="A0ABD2X580"/>
<feature type="region of interest" description="Disordered" evidence="1">
    <location>
        <begin position="98"/>
        <end position="118"/>
    </location>
</feature>
<feature type="region of interest" description="Disordered" evidence="1">
    <location>
        <begin position="34"/>
        <end position="77"/>
    </location>
</feature>
<comment type="caution">
    <text evidence="2">The sequence shown here is derived from an EMBL/GenBank/DDBJ whole genome shotgun (WGS) entry which is preliminary data.</text>
</comment>
<dbReference type="Proteomes" id="UP001627154">
    <property type="component" value="Unassembled WGS sequence"/>
</dbReference>
<evidence type="ECO:0000256" key="1">
    <source>
        <dbReference type="SAM" id="MobiDB-lite"/>
    </source>
</evidence>
<sequence>MLNKVRSFFGGSPKNDKEVNNSSWCYRNRYARDSMERQETSDDDRGSSNSSDNYLIEDNSPRLLRSKSDSNLPQSDEDSYMRMLSSFRSSLELHDVTRSRSDSELAADNNDSGANDDDDAAAVRDEVQENVIQAADNEVDDYEDQPPNYYSGVLRVIRTYDTTTNSMQLQDVNILNFQGNMHELNEIAPYWKKDCRTWLWKSQKLPDRLRKLKRAQLFN</sequence>
<feature type="region of interest" description="Disordered" evidence="1">
    <location>
        <begin position="1"/>
        <end position="20"/>
    </location>
</feature>
<accession>A0ABD2X580</accession>